<dbReference type="SUPFAM" id="SSF55961">
    <property type="entry name" value="Bet v1-like"/>
    <property type="match status" value="1"/>
</dbReference>
<dbReference type="EMBL" id="BAAASZ010000017">
    <property type="protein sequence ID" value="GAA2438648.1"/>
    <property type="molecule type" value="Genomic_DNA"/>
</dbReference>
<dbReference type="Gene3D" id="3.30.530.20">
    <property type="match status" value="1"/>
</dbReference>
<dbReference type="RefSeq" id="WP_344322061.1">
    <property type="nucleotide sequence ID" value="NZ_BAAASZ010000017.1"/>
</dbReference>
<keyword evidence="2" id="KW-1185">Reference proteome</keyword>
<proteinExistence type="predicted"/>
<dbReference type="InterPro" id="IPR023393">
    <property type="entry name" value="START-like_dom_sf"/>
</dbReference>
<organism evidence="1 2">
    <name type="scientific">Streptomyces macrosporus</name>
    <dbReference type="NCBI Taxonomy" id="44032"/>
    <lineage>
        <taxon>Bacteria</taxon>
        <taxon>Bacillati</taxon>
        <taxon>Actinomycetota</taxon>
        <taxon>Actinomycetes</taxon>
        <taxon>Kitasatosporales</taxon>
        <taxon>Streptomycetaceae</taxon>
        <taxon>Streptomyces</taxon>
    </lineage>
</organism>
<protein>
    <recommendedName>
        <fullName evidence="3">Cyclase</fullName>
    </recommendedName>
</protein>
<name>A0ABP5X0F0_9ACTN</name>
<evidence type="ECO:0000313" key="2">
    <source>
        <dbReference type="Proteomes" id="UP001501638"/>
    </source>
</evidence>
<comment type="caution">
    <text evidence="1">The sequence shown here is derived from an EMBL/GenBank/DDBJ whole genome shotgun (WGS) entry which is preliminary data.</text>
</comment>
<dbReference type="Proteomes" id="UP001501638">
    <property type="component" value="Unassembled WGS sequence"/>
</dbReference>
<reference evidence="2" key="1">
    <citation type="journal article" date="2019" name="Int. J. Syst. Evol. Microbiol.">
        <title>The Global Catalogue of Microorganisms (GCM) 10K type strain sequencing project: providing services to taxonomists for standard genome sequencing and annotation.</title>
        <authorList>
            <consortium name="The Broad Institute Genomics Platform"/>
            <consortium name="The Broad Institute Genome Sequencing Center for Infectious Disease"/>
            <person name="Wu L."/>
            <person name="Ma J."/>
        </authorList>
    </citation>
    <scope>NUCLEOTIDE SEQUENCE [LARGE SCALE GENOMIC DNA]</scope>
    <source>
        <strain evidence="2">JCM 6305</strain>
    </source>
</reference>
<gene>
    <name evidence="1" type="ORF">GCM10010405_22550</name>
</gene>
<accession>A0ABP5X0F0</accession>
<evidence type="ECO:0008006" key="3">
    <source>
        <dbReference type="Google" id="ProtNLM"/>
    </source>
</evidence>
<sequence length="243" mass="25908">MTDGTGGLARAIADSPAAGRLKEAAGGYAVAQGRRLLAATGRRLGETSARIEDMDDADDAAVVGFVVKETVKGAVKDTVKGAVRDAVTGVARKATGGLAGRRRGGGGTGRTVTIGESVDVGAPLPDAYDRWALLHETDGPAPDWRPRILWSTRGWRTRITEEIEDERIVWSARGARGSARGVATFHEVADNLTRVLLVLEYRPRGLRRAGGLWAAPARHVRHDLENFRRSVMLRGGSAAGRAR</sequence>
<evidence type="ECO:0000313" key="1">
    <source>
        <dbReference type="EMBL" id="GAA2438648.1"/>
    </source>
</evidence>